<proteinExistence type="predicted"/>
<accession>A0ABR8EUL6</accession>
<dbReference type="EMBL" id="JACJTE010000006">
    <property type="protein sequence ID" value="MBD2560589.1"/>
    <property type="molecule type" value="Genomic_DNA"/>
</dbReference>
<gene>
    <name evidence="1" type="ORF">H6G95_08140</name>
</gene>
<sequence length="51" mass="5688">MKKSVLSAFACDTCVSPVLVLFVCRCRQYLLKCDRLALLLGDAFHLSIGRI</sequence>
<organism evidence="1 2">
    <name type="scientific">Nostoc linckia FACHB-391</name>
    <dbReference type="NCBI Taxonomy" id="2692906"/>
    <lineage>
        <taxon>Bacteria</taxon>
        <taxon>Bacillati</taxon>
        <taxon>Cyanobacteriota</taxon>
        <taxon>Cyanophyceae</taxon>
        <taxon>Nostocales</taxon>
        <taxon>Nostocaceae</taxon>
        <taxon>Nostoc</taxon>
    </lineage>
</organism>
<name>A0ABR8EUL6_NOSLI</name>
<dbReference type="Proteomes" id="UP000604661">
    <property type="component" value="Unassembled WGS sequence"/>
</dbReference>
<evidence type="ECO:0000313" key="1">
    <source>
        <dbReference type="EMBL" id="MBD2560589.1"/>
    </source>
</evidence>
<keyword evidence="2" id="KW-1185">Reference proteome</keyword>
<comment type="caution">
    <text evidence="1">The sequence shown here is derived from an EMBL/GenBank/DDBJ whole genome shotgun (WGS) entry which is preliminary data.</text>
</comment>
<reference evidence="1 2" key="1">
    <citation type="journal article" date="2020" name="ISME J.">
        <title>Comparative genomics reveals insights into cyanobacterial evolution and habitat adaptation.</title>
        <authorList>
            <person name="Chen M.Y."/>
            <person name="Teng W.K."/>
            <person name="Zhao L."/>
            <person name="Hu C.X."/>
            <person name="Zhou Y.K."/>
            <person name="Han B.P."/>
            <person name="Song L.R."/>
            <person name="Shu W.S."/>
        </authorList>
    </citation>
    <scope>NUCLEOTIDE SEQUENCE [LARGE SCALE GENOMIC DNA]</scope>
    <source>
        <strain evidence="1 2">FACHB-391</strain>
    </source>
</reference>
<evidence type="ECO:0000313" key="2">
    <source>
        <dbReference type="Proteomes" id="UP000604661"/>
    </source>
</evidence>
<protein>
    <submittedName>
        <fullName evidence="1">Uncharacterized protein</fullName>
    </submittedName>
</protein>